<dbReference type="SUPFAM" id="SSF57667">
    <property type="entry name" value="beta-beta-alpha zinc fingers"/>
    <property type="match status" value="1"/>
</dbReference>
<dbReference type="InterPro" id="IPR036236">
    <property type="entry name" value="Znf_C2H2_sf"/>
</dbReference>
<evidence type="ECO:0000256" key="5">
    <source>
        <dbReference type="ARBA" id="ARBA00022771"/>
    </source>
</evidence>
<dbReference type="Gene3D" id="3.30.160.60">
    <property type="entry name" value="Classic Zinc Finger"/>
    <property type="match status" value="2"/>
</dbReference>
<evidence type="ECO:0000256" key="3">
    <source>
        <dbReference type="ARBA" id="ARBA00022723"/>
    </source>
</evidence>
<comment type="subcellular location">
    <subcellularLocation>
        <location evidence="1">Nucleus</location>
    </subcellularLocation>
</comment>
<dbReference type="PROSITE" id="PS50157">
    <property type="entry name" value="ZINC_FINGER_C2H2_2"/>
    <property type="match status" value="2"/>
</dbReference>
<dbReference type="InterPro" id="IPR051007">
    <property type="entry name" value="creA/MIG_C2H2-ZnF"/>
</dbReference>
<dbReference type="EMBL" id="DF836309">
    <property type="protein sequence ID" value="GAN02303.1"/>
    <property type="molecule type" value="Genomic_DNA"/>
</dbReference>
<keyword evidence="6" id="KW-0862">Zinc</keyword>
<gene>
    <name evidence="14" type="ORF">MAM1_0020d01746</name>
</gene>
<dbReference type="GO" id="GO:0000978">
    <property type="term" value="F:RNA polymerase II cis-regulatory region sequence-specific DNA binding"/>
    <property type="evidence" value="ECO:0007669"/>
    <property type="project" value="TreeGrafter"/>
</dbReference>
<evidence type="ECO:0000313" key="15">
    <source>
        <dbReference type="Proteomes" id="UP000053815"/>
    </source>
</evidence>
<evidence type="ECO:0000256" key="8">
    <source>
        <dbReference type="ARBA" id="ARBA00023125"/>
    </source>
</evidence>
<organism evidence="14">
    <name type="scientific">Mucor ambiguus</name>
    <dbReference type="NCBI Taxonomy" id="91626"/>
    <lineage>
        <taxon>Eukaryota</taxon>
        <taxon>Fungi</taxon>
        <taxon>Fungi incertae sedis</taxon>
        <taxon>Mucoromycota</taxon>
        <taxon>Mucoromycotina</taxon>
        <taxon>Mucoromycetes</taxon>
        <taxon>Mucorales</taxon>
        <taxon>Mucorineae</taxon>
        <taxon>Mucoraceae</taxon>
        <taxon>Mucor</taxon>
    </lineage>
</organism>
<dbReference type="FunFam" id="3.30.160.60:FF:000145">
    <property type="entry name" value="Zinc finger protein 574"/>
    <property type="match status" value="1"/>
</dbReference>
<feature type="domain" description="C2H2-type" evidence="13">
    <location>
        <begin position="48"/>
        <end position="77"/>
    </location>
</feature>
<feature type="domain" description="C2H2-type" evidence="13">
    <location>
        <begin position="20"/>
        <end position="47"/>
    </location>
</feature>
<protein>
    <recommendedName>
        <fullName evidence="13">C2H2-type domain-containing protein</fullName>
    </recommendedName>
</protein>
<evidence type="ECO:0000256" key="7">
    <source>
        <dbReference type="ARBA" id="ARBA00023015"/>
    </source>
</evidence>
<keyword evidence="7" id="KW-0805">Transcription regulation</keyword>
<evidence type="ECO:0000256" key="1">
    <source>
        <dbReference type="ARBA" id="ARBA00004123"/>
    </source>
</evidence>
<evidence type="ECO:0000259" key="13">
    <source>
        <dbReference type="PROSITE" id="PS50157"/>
    </source>
</evidence>
<evidence type="ECO:0000256" key="2">
    <source>
        <dbReference type="ARBA" id="ARBA00022491"/>
    </source>
</evidence>
<evidence type="ECO:0000256" key="4">
    <source>
        <dbReference type="ARBA" id="ARBA00022737"/>
    </source>
</evidence>
<keyword evidence="4" id="KW-0677">Repeat</keyword>
<dbReference type="FunFam" id="3.30.160.60:FF:000152">
    <property type="entry name" value="DNA-binding protein creA"/>
    <property type="match status" value="1"/>
</dbReference>
<keyword evidence="10" id="KW-0539">Nucleus</keyword>
<dbReference type="Pfam" id="PF00096">
    <property type="entry name" value="zf-C2H2"/>
    <property type="match status" value="2"/>
</dbReference>
<dbReference type="PROSITE" id="PS00028">
    <property type="entry name" value="ZINC_FINGER_C2H2_1"/>
    <property type="match status" value="2"/>
</dbReference>
<dbReference type="PANTHER" id="PTHR47428:SF1">
    <property type="entry name" value="REGULATORY PROTEIN MIG1-RELATED"/>
    <property type="match status" value="1"/>
</dbReference>
<dbReference type="PANTHER" id="PTHR47428">
    <property type="entry name" value="REGULATORY PROTEIN MIG1-RELATED"/>
    <property type="match status" value="1"/>
</dbReference>
<dbReference type="Proteomes" id="UP000053815">
    <property type="component" value="Unassembled WGS sequence"/>
</dbReference>
<evidence type="ECO:0000313" key="14">
    <source>
        <dbReference type="EMBL" id="GAN02303.1"/>
    </source>
</evidence>
<evidence type="ECO:0000256" key="6">
    <source>
        <dbReference type="ARBA" id="ARBA00022833"/>
    </source>
</evidence>
<keyword evidence="3" id="KW-0479">Metal-binding</keyword>
<dbReference type="OrthoDB" id="654211at2759"/>
<dbReference type="InterPro" id="IPR013087">
    <property type="entry name" value="Znf_C2H2_type"/>
</dbReference>
<keyword evidence="15" id="KW-1185">Reference proteome</keyword>
<dbReference type="AlphaFoldDB" id="A0A0C9MKF5"/>
<reference evidence="14" key="1">
    <citation type="submission" date="2014-09" db="EMBL/GenBank/DDBJ databases">
        <title>Draft genome sequence of an oleaginous Mucoromycotina fungus Mucor ambiguus NBRC6742.</title>
        <authorList>
            <person name="Takeda I."/>
            <person name="Yamane N."/>
            <person name="Morita T."/>
            <person name="Tamano K."/>
            <person name="Machida M."/>
            <person name="Baker S."/>
            <person name="Koike H."/>
        </authorList>
    </citation>
    <scope>NUCLEOTIDE SEQUENCE</scope>
    <source>
        <strain evidence="14">NBRC 6742</strain>
    </source>
</reference>
<sequence length="214" mass="24531">MNAFYARRGNEKVTDKPRPYQCPMCPKAFVRLEHRTRHIRTHTGEKPHACSFPNCEKRFSRSDELTRHARIHISPSKRNRERRINSTAIRPMVLPIRSNTMPPYQPLPSSPIQLKQQYQPSRSYCNDYYSSSASLSDSESEHICTPDSSPILGPSVKHLKSNLTLPPLLISTSHPNHCHVLPSPNHHAPILTSLHPQSYPRSEIQLPSIKFLFD</sequence>
<proteinExistence type="inferred from homology"/>
<evidence type="ECO:0000256" key="12">
    <source>
        <dbReference type="PROSITE-ProRule" id="PRU00042"/>
    </source>
</evidence>
<name>A0A0C9MKF5_9FUNG</name>
<comment type="similarity">
    <text evidence="11">Belongs to the creA/MIG C2H2-type zinc-finger protein family.</text>
</comment>
<dbReference type="GO" id="GO:0005634">
    <property type="term" value="C:nucleus"/>
    <property type="evidence" value="ECO:0007669"/>
    <property type="project" value="UniProtKB-SubCell"/>
</dbReference>
<accession>A0A0C9MKF5</accession>
<dbReference type="STRING" id="91626.A0A0C9MKF5"/>
<dbReference type="GO" id="GO:0008270">
    <property type="term" value="F:zinc ion binding"/>
    <property type="evidence" value="ECO:0007669"/>
    <property type="project" value="UniProtKB-KW"/>
</dbReference>
<keyword evidence="5 12" id="KW-0863">Zinc-finger</keyword>
<dbReference type="GO" id="GO:0005737">
    <property type="term" value="C:cytoplasm"/>
    <property type="evidence" value="ECO:0007669"/>
    <property type="project" value="TreeGrafter"/>
</dbReference>
<evidence type="ECO:0000256" key="10">
    <source>
        <dbReference type="ARBA" id="ARBA00023242"/>
    </source>
</evidence>
<dbReference type="SMART" id="SM00355">
    <property type="entry name" value="ZnF_C2H2"/>
    <property type="match status" value="2"/>
</dbReference>
<keyword evidence="2" id="KW-0678">Repressor</keyword>
<evidence type="ECO:0000256" key="9">
    <source>
        <dbReference type="ARBA" id="ARBA00023163"/>
    </source>
</evidence>
<evidence type="ECO:0000256" key="11">
    <source>
        <dbReference type="ARBA" id="ARBA00038023"/>
    </source>
</evidence>
<keyword evidence="9" id="KW-0804">Transcription</keyword>
<keyword evidence="8" id="KW-0238">DNA-binding</keyword>
<dbReference type="GO" id="GO:0000433">
    <property type="term" value="P:carbon catabolite repression of transcription from RNA polymerase II promoter by glucose"/>
    <property type="evidence" value="ECO:0007669"/>
    <property type="project" value="TreeGrafter"/>
</dbReference>